<organism evidence="2">
    <name type="scientific">Geobacter metallireducens</name>
    <dbReference type="NCBI Taxonomy" id="28232"/>
    <lineage>
        <taxon>Bacteria</taxon>
        <taxon>Pseudomonadati</taxon>
        <taxon>Thermodesulfobacteriota</taxon>
        <taxon>Desulfuromonadia</taxon>
        <taxon>Geobacterales</taxon>
        <taxon>Geobacteraceae</taxon>
        <taxon>Geobacter</taxon>
    </lineage>
</organism>
<dbReference type="PANTHER" id="PTHR43685:SF2">
    <property type="entry name" value="GLYCOSYLTRANSFERASE 2-LIKE DOMAIN-CONTAINING PROTEIN"/>
    <property type="match status" value="1"/>
</dbReference>
<accession>A0A831XDW0</accession>
<comment type="caution">
    <text evidence="2">The sequence shown here is derived from an EMBL/GenBank/DDBJ whole genome shotgun (WGS) entry which is preliminary data.</text>
</comment>
<proteinExistence type="predicted"/>
<dbReference type="InterPro" id="IPR050834">
    <property type="entry name" value="Glycosyltransf_2"/>
</dbReference>
<feature type="domain" description="Glycosyltransferase 2-like" evidence="1">
    <location>
        <begin position="10"/>
        <end position="176"/>
    </location>
</feature>
<gene>
    <name evidence="2" type="ORF">ENQ87_05865</name>
</gene>
<dbReference type="AlphaFoldDB" id="A0A831XDW0"/>
<keyword evidence="2" id="KW-0808">Transferase</keyword>
<dbReference type="EMBL" id="DSOV01000022">
    <property type="protein sequence ID" value="HEN41889.1"/>
    <property type="molecule type" value="Genomic_DNA"/>
</dbReference>
<sequence>MNSANEPCVSIVIPVYNRRSLLGEAISSALEQSFENIEVVVVDNASTDGTWDVCQEYSSSDGRVRIFRNEENIGPVRNWRRCLELARGTYGKILFSDDTVDRSFVEKAVPFLDDPEVGFVFTSAHIGSDRVNGETAYRFPGQTGKFSASRFIEEILRGGDAPYSPGCALFRLQDLRENLLSHIPSPTIFDFESHGAGPDVLLFLLTAARYRKFAYIDEPLAFFRAHGGSLSLSEQRRHLLRCYRQAKIWFAEQFADQRTMRFVCAWEWKRECREEGRWRSPRVVLGQYLQKPPLLFLLGLTRFFRKGRVANGNQ</sequence>
<dbReference type="Gene3D" id="3.90.550.10">
    <property type="entry name" value="Spore Coat Polysaccharide Biosynthesis Protein SpsA, Chain A"/>
    <property type="match status" value="1"/>
</dbReference>
<protein>
    <submittedName>
        <fullName evidence="2">Glycosyltransferase family 2 protein</fullName>
    </submittedName>
</protein>
<dbReference type="GO" id="GO:0016740">
    <property type="term" value="F:transferase activity"/>
    <property type="evidence" value="ECO:0007669"/>
    <property type="project" value="UniProtKB-KW"/>
</dbReference>
<dbReference type="InterPro" id="IPR001173">
    <property type="entry name" value="Glyco_trans_2-like"/>
</dbReference>
<evidence type="ECO:0000259" key="1">
    <source>
        <dbReference type="Pfam" id="PF00535"/>
    </source>
</evidence>
<evidence type="ECO:0000313" key="2">
    <source>
        <dbReference type="EMBL" id="HEN41889.1"/>
    </source>
</evidence>
<dbReference type="PANTHER" id="PTHR43685">
    <property type="entry name" value="GLYCOSYLTRANSFERASE"/>
    <property type="match status" value="1"/>
</dbReference>
<dbReference type="CDD" id="cd00761">
    <property type="entry name" value="Glyco_tranf_GTA_type"/>
    <property type="match status" value="1"/>
</dbReference>
<dbReference type="SUPFAM" id="SSF53448">
    <property type="entry name" value="Nucleotide-diphospho-sugar transferases"/>
    <property type="match status" value="1"/>
</dbReference>
<dbReference type="Pfam" id="PF00535">
    <property type="entry name" value="Glycos_transf_2"/>
    <property type="match status" value="1"/>
</dbReference>
<reference evidence="2" key="1">
    <citation type="journal article" date="2020" name="mSystems">
        <title>Genome- and Community-Level Interaction Insights into Carbon Utilization and Element Cycling Functions of Hydrothermarchaeota in Hydrothermal Sediment.</title>
        <authorList>
            <person name="Zhou Z."/>
            <person name="Liu Y."/>
            <person name="Xu W."/>
            <person name="Pan J."/>
            <person name="Luo Z.H."/>
            <person name="Li M."/>
        </authorList>
    </citation>
    <scope>NUCLEOTIDE SEQUENCE [LARGE SCALE GENOMIC DNA]</scope>
    <source>
        <strain evidence="2">SpSt-349</strain>
    </source>
</reference>
<name>A0A831XDW0_GEOME</name>
<dbReference type="InterPro" id="IPR029044">
    <property type="entry name" value="Nucleotide-diphossugar_trans"/>
</dbReference>